<dbReference type="Gene3D" id="3.90.226.10">
    <property type="entry name" value="2-enoyl-CoA Hydratase, Chain A, domain 1"/>
    <property type="match status" value="1"/>
</dbReference>
<dbReference type="Proteomes" id="UP001551695">
    <property type="component" value="Unassembled WGS sequence"/>
</dbReference>
<evidence type="ECO:0000313" key="4">
    <source>
        <dbReference type="Proteomes" id="UP001551695"/>
    </source>
</evidence>
<dbReference type="InterPro" id="IPR001753">
    <property type="entry name" value="Enoyl-CoA_hydra/iso"/>
</dbReference>
<name>A0ABV3FVM0_9NOCA</name>
<reference evidence="3 4" key="1">
    <citation type="submission" date="2024-06" db="EMBL/GenBank/DDBJ databases">
        <title>The Natural Products Discovery Center: Release of the First 8490 Sequenced Strains for Exploring Actinobacteria Biosynthetic Diversity.</title>
        <authorList>
            <person name="Kalkreuter E."/>
            <person name="Kautsar S.A."/>
            <person name="Yang D."/>
            <person name="Bader C.D."/>
            <person name="Teijaro C.N."/>
            <person name="Fluegel L."/>
            <person name="Davis C.M."/>
            <person name="Simpson J.R."/>
            <person name="Lauterbach L."/>
            <person name="Steele A.D."/>
            <person name="Gui C."/>
            <person name="Meng S."/>
            <person name="Li G."/>
            <person name="Viehrig K."/>
            <person name="Ye F."/>
            <person name="Su P."/>
            <person name="Kiefer A.F."/>
            <person name="Nichols A."/>
            <person name="Cepeda A.J."/>
            <person name="Yan W."/>
            <person name="Fan B."/>
            <person name="Jiang Y."/>
            <person name="Adhikari A."/>
            <person name="Zheng C.-J."/>
            <person name="Schuster L."/>
            <person name="Cowan T.M."/>
            <person name="Smanski M.J."/>
            <person name="Chevrette M.G."/>
            <person name="De Carvalho L.P.S."/>
            <person name="Shen B."/>
        </authorList>
    </citation>
    <scope>NUCLEOTIDE SEQUENCE [LARGE SCALE GENOMIC DNA]</scope>
    <source>
        <strain evidence="3 4">NPDC050403</strain>
    </source>
</reference>
<dbReference type="Pfam" id="PF00378">
    <property type="entry name" value="ECH_1"/>
    <property type="match status" value="1"/>
</dbReference>
<gene>
    <name evidence="3" type="ORF">AB0I48_18065</name>
</gene>
<comment type="caution">
    <text evidence="3">The sequence shown here is derived from an EMBL/GenBank/DDBJ whole genome shotgun (WGS) entry which is preliminary data.</text>
</comment>
<evidence type="ECO:0000313" key="3">
    <source>
        <dbReference type="EMBL" id="MEV0709470.1"/>
    </source>
</evidence>
<keyword evidence="4" id="KW-1185">Reference proteome</keyword>
<dbReference type="PANTHER" id="PTHR43802:SF1">
    <property type="entry name" value="IP11341P-RELATED"/>
    <property type="match status" value="1"/>
</dbReference>
<feature type="compositionally biased region" description="Basic residues" evidence="2">
    <location>
        <begin position="327"/>
        <end position="348"/>
    </location>
</feature>
<comment type="similarity">
    <text evidence="1">Belongs to the enoyl-CoA hydratase/isomerase family.</text>
</comment>
<dbReference type="PANTHER" id="PTHR43802">
    <property type="entry name" value="ENOYL-COA HYDRATASE"/>
    <property type="match status" value="1"/>
</dbReference>
<evidence type="ECO:0000256" key="2">
    <source>
        <dbReference type="SAM" id="MobiDB-lite"/>
    </source>
</evidence>
<organism evidence="3 4">
    <name type="scientific">Nocardia aurea</name>
    <dbReference type="NCBI Taxonomy" id="2144174"/>
    <lineage>
        <taxon>Bacteria</taxon>
        <taxon>Bacillati</taxon>
        <taxon>Actinomycetota</taxon>
        <taxon>Actinomycetes</taxon>
        <taxon>Mycobacteriales</taxon>
        <taxon>Nocardiaceae</taxon>
        <taxon>Nocardia</taxon>
    </lineage>
</organism>
<dbReference type="CDD" id="cd06558">
    <property type="entry name" value="crotonase-like"/>
    <property type="match status" value="1"/>
</dbReference>
<protein>
    <submittedName>
        <fullName evidence="3">Enoyl-CoA hydratase/isomerase family protein</fullName>
    </submittedName>
</protein>
<dbReference type="EMBL" id="JBFAKC010000007">
    <property type="protein sequence ID" value="MEV0709470.1"/>
    <property type="molecule type" value="Genomic_DNA"/>
</dbReference>
<evidence type="ECO:0000256" key="1">
    <source>
        <dbReference type="ARBA" id="ARBA00005254"/>
    </source>
</evidence>
<feature type="region of interest" description="Disordered" evidence="2">
    <location>
        <begin position="306"/>
        <end position="348"/>
    </location>
</feature>
<dbReference type="InterPro" id="IPR029045">
    <property type="entry name" value="ClpP/crotonase-like_dom_sf"/>
</dbReference>
<proteinExistence type="inferred from homology"/>
<sequence>MPGSERPSAEEIIRYEKDPKTRIATITFDRPDHLNAPTTAARLRYADLIHRSSVDDEVKVLVIRGVGDDLGTGADLPEFMEIQDSPDPGPRLGEYKIGADEVQYPPKGSFRHGATINQWYANAQAGCRTLQEFKKISILEVKGYCYGWHFYQAADADLVISSDDALFGHPSFRYYGWGPRMWTWVQTMGMRRFQEMVFTGRPFTASEMYDCNFLNKVVPRDELEAETEKYALACARTRPTDTVFMQKVFFEIMKQHQGEYMGSLLSGFFESMGGYVRPDDNDLMLDDAIGSGLNNAVKDVDSRYPPDFRLSKSGRNGSGKTVPVRKAAAKKAPARRPAAKKATGKQDS</sequence>
<dbReference type="RefSeq" id="WP_357784999.1">
    <property type="nucleotide sequence ID" value="NZ_JBFAKC010000007.1"/>
</dbReference>
<accession>A0ABV3FVM0</accession>
<dbReference type="SUPFAM" id="SSF52096">
    <property type="entry name" value="ClpP/crotonase"/>
    <property type="match status" value="1"/>
</dbReference>